<gene>
    <name evidence="3" type="ORF">BV898_07510</name>
</gene>
<accession>A0A1W0WTI4</accession>
<comment type="caution">
    <text evidence="3">The sequence shown here is derived from an EMBL/GenBank/DDBJ whole genome shotgun (WGS) entry which is preliminary data.</text>
</comment>
<feature type="region of interest" description="Disordered" evidence="1">
    <location>
        <begin position="132"/>
        <end position="165"/>
    </location>
</feature>
<feature type="chain" id="PRO_5010718932" evidence="2">
    <location>
        <begin position="22"/>
        <end position="312"/>
    </location>
</feature>
<feature type="signal peptide" evidence="2">
    <location>
        <begin position="1"/>
        <end position="21"/>
    </location>
</feature>
<feature type="compositionally biased region" description="Polar residues" evidence="1">
    <location>
        <begin position="150"/>
        <end position="165"/>
    </location>
</feature>
<keyword evidence="2" id="KW-0732">Signal</keyword>
<name>A0A1W0WTI4_HYPEX</name>
<proteinExistence type="predicted"/>
<dbReference type="AlphaFoldDB" id="A0A1W0WTI4"/>
<keyword evidence="4" id="KW-1185">Reference proteome</keyword>
<protein>
    <submittedName>
        <fullName evidence="3">Uncharacterized protein</fullName>
    </submittedName>
</protein>
<sequence>MVGNDPRYLLILLSNLKVIFALPYSHADMALNNYGNFGFPVRNGFIGGTFSRPPPPLSGSPYVGSPNGFHPASGDSLEGGLHYPQQQRPIFNSPGIGFATPIRPGFASNQPLAFDDQNSGFNPVFGSTQFGGNNGPSFLSNTPGFVPTLGGSSQTFGHQPTQSFTQNQRPTLAFASQPNTAFGSQSFGAAPGSQSFISSSPSSFVSSSPSFASNSQQFVPQAQHSSFDDGSFGIVPDIQPNEGNIGQFAGGGLIQQQQQRRPRPTAAQFGSGSGLSGGNGFLGSSSSQNSVFSNPGSSFSGHTAILLGRESS</sequence>
<reference evidence="4" key="1">
    <citation type="submission" date="2017-01" db="EMBL/GenBank/DDBJ databases">
        <title>Comparative genomics of anhydrobiosis in the tardigrade Hypsibius dujardini.</title>
        <authorList>
            <person name="Yoshida Y."/>
            <person name="Koutsovoulos G."/>
            <person name="Laetsch D."/>
            <person name="Stevens L."/>
            <person name="Kumar S."/>
            <person name="Horikawa D."/>
            <person name="Ishino K."/>
            <person name="Komine S."/>
            <person name="Tomita M."/>
            <person name="Blaxter M."/>
            <person name="Arakawa K."/>
        </authorList>
    </citation>
    <scope>NUCLEOTIDE SEQUENCE [LARGE SCALE GENOMIC DNA]</scope>
    <source>
        <strain evidence="4">Z151</strain>
    </source>
</reference>
<evidence type="ECO:0000313" key="3">
    <source>
        <dbReference type="EMBL" id="OQV18501.1"/>
    </source>
</evidence>
<feature type="compositionally biased region" description="Gly residues" evidence="1">
    <location>
        <begin position="271"/>
        <end position="281"/>
    </location>
</feature>
<organism evidence="3 4">
    <name type="scientific">Hypsibius exemplaris</name>
    <name type="common">Freshwater tardigrade</name>
    <dbReference type="NCBI Taxonomy" id="2072580"/>
    <lineage>
        <taxon>Eukaryota</taxon>
        <taxon>Metazoa</taxon>
        <taxon>Ecdysozoa</taxon>
        <taxon>Tardigrada</taxon>
        <taxon>Eutardigrada</taxon>
        <taxon>Parachela</taxon>
        <taxon>Hypsibioidea</taxon>
        <taxon>Hypsibiidae</taxon>
        <taxon>Hypsibius</taxon>
    </lineage>
</organism>
<dbReference type="EMBL" id="MTYJ01000049">
    <property type="protein sequence ID" value="OQV18501.1"/>
    <property type="molecule type" value="Genomic_DNA"/>
</dbReference>
<evidence type="ECO:0000256" key="1">
    <source>
        <dbReference type="SAM" id="MobiDB-lite"/>
    </source>
</evidence>
<dbReference type="Proteomes" id="UP000192578">
    <property type="component" value="Unassembled WGS sequence"/>
</dbReference>
<evidence type="ECO:0000256" key="2">
    <source>
        <dbReference type="SAM" id="SignalP"/>
    </source>
</evidence>
<feature type="compositionally biased region" description="Low complexity" evidence="1">
    <location>
        <begin position="282"/>
        <end position="298"/>
    </location>
</feature>
<evidence type="ECO:0000313" key="4">
    <source>
        <dbReference type="Proteomes" id="UP000192578"/>
    </source>
</evidence>
<feature type="compositionally biased region" description="Polar residues" evidence="1">
    <location>
        <begin position="132"/>
        <end position="143"/>
    </location>
</feature>
<feature type="region of interest" description="Disordered" evidence="1">
    <location>
        <begin position="215"/>
        <end position="312"/>
    </location>
</feature>